<dbReference type="GO" id="GO:0005886">
    <property type="term" value="C:plasma membrane"/>
    <property type="evidence" value="ECO:0007669"/>
    <property type="project" value="UniProtKB-SubCell"/>
</dbReference>
<sequence length="446" mass="46924">MRWMTVAMVFAAASGYVVMVLAAAVLGTDGADRWLVFWSSFFAVAAVANGMLQETTRAVGEAQNQEEQKTQEAQEPQEGQKAQDAQPVAAPAATTAARPNKPANPLRTGGITGIGLGALAALTALWWAPSVAPEHSWWAGILMAVGIASIFVQQTVAGLLSGTNRWNRYAALLGMDAALRLAIAGLLSLDYLTVQMIPPAGYQIGFMIATVCGAISWIIVIAASRDRRSIVHAEVDVTGRQLWRNSLAAMAATVATALMVTGFPALVDLSLSISPTTTAVPIAALLYCVMLTRAPLLVPLTAFQSAVVMFFLRRREQPLGALRAPVAGLVGLGIVGAGLAWAIGPWLFGLFLDDDFILPGSVLAVLTAASVGTALLMLTGSAVLAHQRHRSYTLGWWAAAIAYILLLLVPLDLVTRSALALAVGPLAGVAWHVATLARLRPKYASD</sequence>
<dbReference type="EMBL" id="JASNVH010000008">
    <property type="protein sequence ID" value="MDK4307103.1"/>
    <property type="molecule type" value="Genomic_DNA"/>
</dbReference>
<feature type="transmembrane region" description="Helical" evidence="7">
    <location>
        <begin position="135"/>
        <end position="157"/>
    </location>
</feature>
<dbReference type="InterPro" id="IPR050833">
    <property type="entry name" value="Poly_Biosynth_Transport"/>
</dbReference>
<feature type="transmembrane region" description="Helical" evidence="7">
    <location>
        <begin position="7"/>
        <end position="28"/>
    </location>
</feature>
<dbReference type="Proteomes" id="UP001239759">
    <property type="component" value="Unassembled WGS sequence"/>
</dbReference>
<keyword evidence="3 7" id="KW-0812">Transmembrane</keyword>
<feature type="transmembrane region" description="Helical" evidence="7">
    <location>
        <begin position="245"/>
        <end position="267"/>
    </location>
</feature>
<reference evidence="9 11" key="1">
    <citation type="submission" date="2023-05" db="EMBL/GenBank/DDBJ databases">
        <title>Metabolic capabilities are highly conserved among human nasal-associated Corynebacterium species in pangenomic analyses.</title>
        <authorList>
            <person name="Tran T.H."/>
            <person name="Roberts A.Q."/>
            <person name="Escapa I.F."/>
            <person name="Gao W."/>
            <person name="Conlan S."/>
            <person name="Kong H."/>
            <person name="Segre J.A."/>
            <person name="Kelly M.S."/>
            <person name="Lemon K.P."/>
        </authorList>
    </citation>
    <scope>NUCLEOTIDE SEQUENCE</scope>
    <source>
        <strain evidence="9">KPL2773</strain>
        <strain evidence="8 11">KPL3772</strain>
    </source>
</reference>
<keyword evidence="4 7" id="KW-1133">Transmembrane helix</keyword>
<name>A0AAP4BRT6_9CORY</name>
<evidence type="ECO:0000256" key="3">
    <source>
        <dbReference type="ARBA" id="ARBA00022692"/>
    </source>
</evidence>
<feature type="transmembrane region" description="Helical" evidence="7">
    <location>
        <begin position="391"/>
        <end position="411"/>
    </location>
</feature>
<feature type="transmembrane region" description="Helical" evidence="7">
    <location>
        <begin position="356"/>
        <end position="379"/>
    </location>
</feature>
<keyword evidence="5 7" id="KW-0472">Membrane</keyword>
<feature type="transmembrane region" description="Helical" evidence="7">
    <location>
        <begin position="417"/>
        <end position="437"/>
    </location>
</feature>
<feature type="transmembrane region" description="Helical" evidence="7">
    <location>
        <begin position="201"/>
        <end position="224"/>
    </location>
</feature>
<dbReference type="Proteomes" id="UP001224412">
    <property type="component" value="Unassembled WGS sequence"/>
</dbReference>
<organism evidence="9 10">
    <name type="scientific">Corynebacterium pseudodiphtheriticum</name>
    <dbReference type="NCBI Taxonomy" id="37637"/>
    <lineage>
        <taxon>Bacteria</taxon>
        <taxon>Bacillati</taxon>
        <taxon>Actinomycetota</taxon>
        <taxon>Actinomycetes</taxon>
        <taxon>Mycobacteriales</taxon>
        <taxon>Corynebacteriaceae</taxon>
        <taxon>Corynebacterium</taxon>
    </lineage>
</organism>
<evidence type="ECO:0000313" key="9">
    <source>
        <dbReference type="EMBL" id="MDK4307103.1"/>
    </source>
</evidence>
<comment type="subcellular location">
    <subcellularLocation>
        <location evidence="1">Cell membrane</location>
        <topology evidence="1">Multi-pass membrane protein</topology>
    </subcellularLocation>
</comment>
<dbReference type="AlphaFoldDB" id="A0AAP4BRT6"/>
<feature type="transmembrane region" description="Helical" evidence="7">
    <location>
        <begin position="169"/>
        <end position="189"/>
    </location>
</feature>
<feature type="transmembrane region" description="Helical" evidence="7">
    <location>
        <begin position="324"/>
        <end position="344"/>
    </location>
</feature>
<evidence type="ECO:0008006" key="12">
    <source>
        <dbReference type="Google" id="ProtNLM"/>
    </source>
</evidence>
<evidence type="ECO:0000256" key="1">
    <source>
        <dbReference type="ARBA" id="ARBA00004651"/>
    </source>
</evidence>
<evidence type="ECO:0000256" key="2">
    <source>
        <dbReference type="ARBA" id="ARBA00022475"/>
    </source>
</evidence>
<keyword evidence="2" id="KW-1003">Cell membrane</keyword>
<keyword evidence="11" id="KW-1185">Reference proteome</keyword>
<evidence type="ECO:0000256" key="6">
    <source>
        <dbReference type="SAM" id="MobiDB-lite"/>
    </source>
</evidence>
<evidence type="ECO:0000256" key="4">
    <source>
        <dbReference type="ARBA" id="ARBA00022989"/>
    </source>
</evidence>
<feature type="compositionally biased region" description="Low complexity" evidence="6">
    <location>
        <begin position="82"/>
        <end position="105"/>
    </location>
</feature>
<feature type="transmembrane region" description="Helical" evidence="7">
    <location>
        <begin position="108"/>
        <end position="129"/>
    </location>
</feature>
<gene>
    <name evidence="8" type="ORF">QPX23_08280</name>
    <name evidence="9" type="ORF">QPX42_06050</name>
</gene>
<accession>A0AAP4BRT6</accession>
<dbReference type="PANTHER" id="PTHR30250">
    <property type="entry name" value="PST FAMILY PREDICTED COLANIC ACID TRANSPORTER"/>
    <property type="match status" value="1"/>
</dbReference>
<evidence type="ECO:0000256" key="5">
    <source>
        <dbReference type="ARBA" id="ARBA00023136"/>
    </source>
</evidence>
<dbReference type="PANTHER" id="PTHR30250:SF11">
    <property type="entry name" value="O-ANTIGEN TRANSPORTER-RELATED"/>
    <property type="match status" value="1"/>
</dbReference>
<evidence type="ECO:0000256" key="7">
    <source>
        <dbReference type="SAM" id="Phobius"/>
    </source>
</evidence>
<evidence type="ECO:0000313" key="11">
    <source>
        <dbReference type="Proteomes" id="UP001239759"/>
    </source>
</evidence>
<feature type="transmembrane region" description="Helical" evidence="7">
    <location>
        <begin position="34"/>
        <end position="52"/>
    </location>
</feature>
<evidence type="ECO:0000313" key="8">
    <source>
        <dbReference type="EMBL" id="MDK4290715.1"/>
    </source>
</evidence>
<feature type="transmembrane region" description="Helical" evidence="7">
    <location>
        <begin position="279"/>
        <end position="312"/>
    </location>
</feature>
<protein>
    <recommendedName>
        <fullName evidence="12">Polysaccharide biosynthesis protein</fullName>
    </recommendedName>
</protein>
<feature type="region of interest" description="Disordered" evidence="6">
    <location>
        <begin position="58"/>
        <end position="106"/>
    </location>
</feature>
<comment type="caution">
    <text evidence="9">The sequence shown here is derived from an EMBL/GenBank/DDBJ whole genome shotgun (WGS) entry which is preliminary data.</text>
</comment>
<dbReference type="RefSeq" id="WP_023018552.1">
    <property type="nucleotide sequence ID" value="NZ_CP137212.1"/>
</dbReference>
<dbReference type="EMBL" id="JASNUQ010000013">
    <property type="protein sequence ID" value="MDK4290715.1"/>
    <property type="molecule type" value="Genomic_DNA"/>
</dbReference>
<evidence type="ECO:0000313" key="10">
    <source>
        <dbReference type="Proteomes" id="UP001224412"/>
    </source>
</evidence>
<proteinExistence type="predicted"/>
<dbReference type="GeneID" id="42782578"/>